<evidence type="ECO:0000256" key="6">
    <source>
        <dbReference type="ARBA" id="ARBA00022792"/>
    </source>
</evidence>
<dbReference type="PANTHER" id="PTHR12022">
    <property type="entry name" value="UBIQUINOL-CYTOCHROME C REDUCTASE COMPLEX 14 KD PROTEIN"/>
    <property type="match status" value="1"/>
</dbReference>
<keyword evidence="6 12" id="KW-0999">Mitochondrion inner membrane</keyword>
<evidence type="ECO:0000256" key="11">
    <source>
        <dbReference type="ARBA" id="ARBA00046393"/>
    </source>
</evidence>
<dbReference type="PIRSF" id="PIRSF000022">
    <property type="entry name" value="Bc1_14K"/>
    <property type="match status" value="1"/>
</dbReference>
<dbReference type="STRING" id="67767.A0A0J7L6S3"/>
<name>A0A0J7L6S3_LASNI</name>
<proteinExistence type="inferred from homology"/>
<keyword evidence="9 12" id="KW-0472">Membrane</keyword>
<dbReference type="FunFam" id="1.10.1090.10:FF:000001">
    <property type="entry name" value="Cytochrome b-c1 complex subunit 7"/>
    <property type="match status" value="1"/>
</dbReference>
<evidence type="ECO:0000313" key="14">
    <source>
        <dbReference type="Proteomes" id="UP000036403"/>
    </source>
</evidence>
<sequence>MSKQMNRLISSNFRKWCYNLSGFNQYGLWRDDCLYENQDVIEALRRLPQPIKDERNFRIIRAMQLDANKKLLPKEQWTKFEEDVLYLQPYIAEVRKEREEREKWDSS</sequence>
<dbReference type="GO" id="GO:0006122">
    <property type="term" value="P:mitochondrial electron transport, ubiquinol to cytochrome c"/>
    <property type="evidence" value="ECO:0007669"/>
    <property type="project" value="InterPro"/>
</dbReference>
<keyword evidence="14" id="KW-1185">Reference proteome</keyword>
<accession>A0A0J7L6S3</accession>
<dbReference type="PANTHER" id="PTHR12022:SF0">
    <property type="entry name" value="CYTOCHROME B-C1 COMPLEX SUBUNIT 7"/>
    <property type="match status" value="1"/>
</dbReference>
<dbReference type="InterPro" id="IPR036544">
    <property type="entry name" value="QCR7_sf"/>
</dbReference>
<comment type="similarity">
    <text evidence="2 12">Belongs to the UQCRB/QCR7 family.</text>
</comment>
<dbReference type="InterPro" id="IPR003197">
    <property type="entry name" value="QCR7"/>
</dbReference>
<keyword evidence="7 12" id="KW-0249">Electron transport</keyword>
<evidence type="ECO:0000256" key="10">
    <source>
        <dbReference type="ARBA" id="ARBA00038521"/>
    </source>
</evidence>
<keyword evidence="4 12" id="KW-0813">Transport</keyword>
<comment type="subcellular location">
    <subcellularLocation>
        <location evidence="1">Mitochondrion inner membrane</location>
        <topology evidence="1">Peripheral membrane protein</topology>
        <orientation evidence="1">Matrix side</orientation>
    </subcellularLocation>
</comment>
<evidence type="ECO:0000256" key="1">
    <source>
        <dbReference type="ARBA" id="ARBA00004443"/>
    </source>
</evidence>
<dbReference type="PaxDb" id="67767-A0A0J7L6S3"/>
<comment type="subunit">
    <text evidence="11">Component of the ubiquinol-cytochrome c oxidoreductase (cytochrome b-c1 complex, complex III, CIII), a multisubunit enzyme composed of 11 subunits. The complex is composed of 3 respiratory subunits cytochrome b, cytochrome c1 and Rieske protein UQCRFS1, 2 core protein subunits UQCRC1/QCR1 and UQCRC2/QCR2, and 6 low-molecular weight protein subunits UQCRH/QCR6, UQCRB/QCR7, UQCRQ/QCR8, UQCR10/QCR9, UQCR11/QCR10 and subunit 9, the cleavage product of Rieske protein UQCRFS1. The complex exists as an obligatory dimer and forms supercomplexes (SCs) in the inner mitochondrial membrane with NADH-ubiquinone oxidoreductase (complex I, CI) and cytochrome c oxidase (complex IV, CIV), resulting in different assemblies (supercomplex SCI(1)III(2)IV(1) and megacomplex MCI(2)III(2)IV(2)).</text>
</comment>
<evidence type="ECO:0000256" key="9">
    <source>
        <dbReference type="ARBA" id="ARBA00023136"/>
    </source>
</evidence>
<evidence type="ECO:0000256" key="3">
    <source>
        <dbReference type="ARBA" id="ARBA00016323"/>
    </source>
</evidence>
<dbReference type="AlphaFoldDB" id="A0A0J7L6S3"/>
<keyword evidence="5 12" id="KW-0679">Respiratory chain</keyword>
<comment type="caution">
    <text evidence="13">The sequence shown here is derived from an EMBL/GenBank/DDBJ whole genome shotgun (WGS) entry which is preliminary data.</text>
</comment>
<gene>
    <name evidence="13" type="ORF">RF55_1429</name>
</gene>
<dbReference type="EMBL" id="LBMM01000494">
    <property type="protein sequence ID" value="KMQ98219.1"/>
    <property type="molecule type" value="Genomic_DNA"/>
</dbReference>
<dbReference type="GO" id="GO:0005743">
    <property type="term" value="C:mitochondrial inner membrane"/>
    <property type="evidence" value="ECO:0007669"/>
    <property type="project" value="UniProtKB-SubCell"/>
</dbReference>
<keyword evidence="8 12" id="KW-0496">Mitochondrion</keyword>
<reference evidence="13 14" key="1">
    <citation type="submission" date="2015-04" db="EMBL/GenBank/DDBJ databases">
        <title>Lasius niger genome sequencing.</title>
        <authorList>
            <person name="Konorov E.A."/>
            <person name="Nikitin M.A."/>
            <person name="Kirill M.V."/>
            <person name="Chang P."/>
        </authorList>
    </citation>
    <scope>NUCLEOTIDE SEQUENCE [LARGE SCALE GENOMIC DNA]</scope>
    <source>
        <tissue evidence="13">Whole</tissue>
    </source>
</reference>
<protein>
    <recommendedName>
        <fullName evidence="3 12">Cytochrome b-c1 complex subunit 7</fullName>
    </recommendedName>
</protein>
<dbReference type="Pfam" id="PF02271">
    <property type="entry name" value="UCR_14kD"/>
    <property type="match status" value="1"/>
</dbReference>
<evidence type="ECO:0000256" key="7">
    <source>
        <dbReference type="ARBA" id="ARBA00022982"/>
    </source>
</evidence>
<evidence type="ECO:0000256" key="4">
    <source>
        <dbReference type="ARBA" id="ARBA00022448"/>
    </source>
</evidence>
<dbReference type="OrthoDB" id="425749at2759"/>
<evidence type="ECO:0000256" key="12">
    <source>
        <dbReference type="PIRNR" id="PIRNR000022"/>
    </source>
</evidence>
<comment type="function">
    <text evidence="12">Component of the ubiquinol-cytochrome c oxidoreductase, a multisubunit transmembrane complex that is part of the mitochondrial electron transport chain which drives oxidative phosphorylation.</text>
</comment>
<organism evidence="13 14">
    <name type="scientific">Lasius niger</name>
    <name type="common">Black garden ant</name>
    <dbReference type="NCBI Taxonomy" id="67767"/>
    <lineage>
        <taxon>Eukaryota</taxon>
        <taxon>Metazoa</taxon>
        <taxon>Ecdysozoa</taxon>
        <taxon>Arthropoda</taxon>
        <taxon>Hexapoda</taxon>
        <taxon>Insecta</taxon>
        <taxon>Pterygota</taxon>
        <taxon>Neoptera</taxon>
        <taxon>Endopterygota</taxon>
        <taxon>Hymenoptera</taxon>
        <taxon>Apocrita</taxon>
        <taxon>Aculeata</taxon>
        <taxon>Formicoidea</taxon>
        <taxon>Formicidae</taxon>
        <taxon>Formicinae</taxon>
        <taxon>Lasius</taxon>
        <taxon>Lasius</taxon>
    </lineage>
</organism>
<evidence type="ECO:0000256" key="5">
    <source>
        <dbReference type="ARBA" id="ARBA00022660"/>
    </source>
</evidence>
<dbReference type="Proteomes" id="UP000036403">
    <property type="component" value="Unassembled WGS sequence"/>
</dbReference>
<evidence type="ECO:0000256" key="2">
    <source>
        <dbReference type="ARBA" id="ARBA00008554"/>
    </source>
</evidence>
<dbReference type="SUPFAM" id="SSF81524">
    <property type="entry name" value="14 kDa protein of cytochrome bc1 complex (Ubiquinol-cytochrome c reductase)"/>
    <property type="match status" value="1"/>
</dbReference>
<dbReference type="Gene3D" id="1.10.1090.10">
    <property type="entry name" value="Cytochrome b-c1 complex subunit 7"/>
    <property type="match status" value="1"/>
</dbReference>
<evidence type="ECO:0000313" key="13">
    <source>
        <dbReference type="EMBL" id="KMQ98219.1"/>
    </source>
</evidence>
<comment type="subunit">
    <text evidence="10">Component of the ubiquinol-cytochrome c oxidoreductase (cytochrome b-c1 complex, complex III, CIII), a multisubunit enzyme composed of 3 respiratory subunits cytochrome b, cytochrome c1 and Rieske protein, 2 core protein subunits, and additional low-molecular weight protein subunits. The complex exists as an obligatory dimer and forms supercomplexes (SCs) in the inner mitochondrial membrane with cytochrome c oxidase (complex IV, CIV).</text>
</comment>
<evidence type="ECO:0000256" key="8">
    <source>
        <dbReference type="ARBA" id="ARBA00023128"/>
    </source>
</evidence>
<dbReference type="GO" id="GO:0045275">
    <property type="term" value="C:respiratory chain complex III"/>
    <property type="evidence" value="ECO:0007669"/>
    <property type="project" value="InterPro"/>
</dbReference>